<evidence type="ECO:0000313" key="1">
    <source>
        <dbReference type="EMBL" id="KFB71480.1"/>
    </source>
</evidence>
<dbReference type="AlphaFoldDB" id="A0A080LUY8"/>
<proteinExistence type="predicted"/>
<dbReference type="EMBL" id="JDVG02000538">
    <property type="protein sequence ID" value="KFB71480.1"/>
    <property type="molecule type" value="Genomic_DNA"/>
</dbReference>
<protein>
    <submittedName>
        <fullName evidence="1">Uncharacterized protein</fullName>
    </submittedName>
</protein>
<sequence length="306" mass="33718">MPEALDAWLAQVLALFGQGAVERLGQLPAGIGLRLEAQIAQRTLPLAQCRNDAGRDQRRFAGSRPADDADEARRFETLEHARRVCFAAEEEAAFLGLERGEAGVGVGDQRWGCRGVWRCCGWRRCGDRQRRQVANLAERRHRRLRLVGEQAIEVVVVGVELELAKVLQWQRDAAFVAGRRQHGDELLVAELVVVKRLRDMLRLPAHAAPAAGRCVAVEALAVLLGAHDEDPVGLFDLLAHPQPPAFLDPGEVAVDDGIDAVVTQPVGECQHPGGMAFGFLGVADENAWRMVDHDWSLSRCPIFLFW</sequence>
<name>A0A080LUY8_9PROT</name>
<organism evidence="1 2">
    <name type="scientific">Candidatus Accumulibacter phosphatis</name>
    <dbReference type="NCBI Taxonomy" id="327160"/>
    <lineage>
        <taxon>Bacteria</taxon>
        <taxon>Pseudomonadati</taxon>
        <taxon>Pseudomonadota</taxon>
        <taxon>Betaproteobacteria</taxon>
        <taxon>Candidatus Accumulibacter</taxon>
    </lineage>
</organism>
<reference evidence="1 2" key="1">
    <citation type="submission" date="2014-02" db="EMBL/GenBank/DDBJ databases">
        <title>Expanding our view of genomic diversity in Candidatus Accumulibacter clades.</title>
        <authorList>
            <person name="Skennerton C.T."/>
            <person name="Barr J.J."/>
            <person name="Slater F.R."/>
            <person name="Bond P.L."/>
            <person name="Tyson G.W."/>
        </authorList>
    </citation>
    <scope>NUCLEOTIDE SEQUENCE [LARGE SCALE GENOMIC DNA]</scope>
    <source>
        <strain evidence="2">BA-91</strain>
    </source>
</reference>
<dbReference type="Proteomes" id="UP000020077">
    <property type="component" value="Unassembled WGS sequence"/>
</dbReference>
<evidence type="ECO:0000313" key="2">
    <source>
        <dbReference type="Proteomes" id="UP000020077"/>
    </source>
</evidence>
<accession>A0A080LUY8</accession>
<gene>
    <name evidence="1" type="ORF">AW09_003386</name>
</gene>
<comment type="caution">
    <text evidence="1">The sequence shown here is derived from an EMBL/GenBank/DDBJ whole genome shotgun (WGS) entry which is preliminary data.</text>
</comment>